<feature type="domain" description="EGF-like" evidence="9">
    <location>
        <begin position="727"/>
        <end position="763"/>
    </location>
</feature>
<dbReference type="AlphaFoldDB" id="A0A814IG00"/>
<feature type="domain" description="EGF-like" evidence="9">
    <location>
        <begin position="181"/>
        <end position="218"/>
    </location>
</feature>
<dbReference type="PROSITE" id="PS00022">
    <property type="entry name" value="EGF_1"/>
    <property type="match status" value="3"/>
</dbReference>
<dbReference type="InterPro" id="IPR036508">
    <property type="entry name" value="Chitin-bd_dom_sf"/>
</dbReference>
<keyword evidence="1 6" id="KW-0245">EGF-like domain</keyword>
<feature type="domain" description="EGF-like" evidence="9">
    <location>
        <begin position="220"/>
        <end position="262"/>
    </location>
</feature>
<evidence type="ECO:0000313" key="13">
    <source>
        <dbReference type="Proteomes" id="UP000663829"/>
    </source>
</evidence>
<dbReference type="InterPro" id="IPR002557">
    <property type="entry name" value="Chitin-bd_dom"/>
</dbReference>
<feature type="disulfide bond" evidence="6">
    <location>
        <begin position="208"/>
        <end position="217"/>
    </location>
</feature>
<dbReference type="PROSITE" id="PS50940">
    <property type="entry name" value="CHIT_BIND_II"/>
    <property type="match status" value="2"/>
</dbReference>
<dbReference type="PROSITE" id="PS50026">
    <property type="entry name" value="EGF_3"/>
    <property type="match status" value="4"/>
</dbReference>
<dbReference type="CDD" id="cd00054">
    <property type="entry name" value="EGF_CA"/>
    <property type="match status" value="2"/>
</dbReference>
<feature type="compositionally biased region" description="Polar residues" evidence="7">
    <location>
        <begin position="995"/>
        <end position="1016"/>
    </location>
</feature>
<evidence type="ECO:0000259" key="10">
    <source>
        <dbReference type="PROSITE" id="PS50940"/>
    </source>
</evidence>
<keyword evidence="3" id="KW-0677">Repeat</keyword>
<dbReference type="FunFam" id="2.10.25.10:FF:000012">
    <property type="entry name" value="Delta-like protein"/>
    <property type="match status" value="1"/>
</dbReference>
<dbReference type="SMART" id="SM00179">
    <property type="entry name" value="EGF_CA"/>
    <property type="match status" value="2"/>
</dbReference>
<evidence type="ECO:0000256" key="2">
    <source>
        <dbReference type="ARBA" id="ARBA00022729"/>
    </source>
</evidence>
<evidence type="ECO:0000256" key="1">
    <source>
        <dbReference type="ARBA" id="ARBA00022536"/>
    </source>
</evidence>
<evidence type="ECO:0000256" key="6">
    <source>
        <dbReference type="PROSITE-ProRule" id="PRU00076"/>
    </source>
</evidence>
<dbReference type="Gene3D" id="2.170.140.10">
    <property type="entry name" value="Chitin binding domain"/>
    <property type="match status" value="2"/>
</dbReference>
<sequence length="1022" mass="114061">MTLLLLQCALLVTLMSTYSNADYGDSYRTASRQNADYSGLLNDRNIKTQVSSSFVGRPIAFDTVRRSNVAMTPQYGFAAKDEMRPSSGYAQSRVLNFDNERRTLPTTGYGQISVMSFDEKPIVPQGPSPCSSAAIGQRLPNPADRSSYIVCLDKIRYEVMSCPIELVFNDVLDQCERVTDEEAVCRENPCMNGGQCYATSPQTFKCTCLEAFTGERCEVPIGSCAKQPCGPDAECWTLRAEDYPQDYVCLCNSRRSYGLSCSQTVPDPCSEESRELVQYYPFAFSKQAYVQCNGEITHFRPCPSGLLWSQEEKACRWPEMPTQQQDYVSLQRVNTYQQRPQYDRSISQNTYGSQFSAPSIDRRQQNDVTSQSSYQQQPINTYGSSQVFDVKEQQFLDQQRRRHKHHHSHTQKQRLFGDVTSSYANHNQQQEAYFQKQQVQPVSSVALDINTYRSQPSSSYGTSNLLGQNAQSDMVSARRVNSGLFNSQSLPLVRKQSEYRRKRQYGSQVQPLADITIQQPLVSSGYGSSSQLKQRDMRLSSDLVGPSISQYGSQQSYGGSQVQPLADITIQQPIVSSGYGSSSQFRQSDMRLSNDFVRPLKSQYSGQIQKQLDITPQSSGYGSSMLKVNVQNDRPMTQLIQSSYQQQPMNTLGYSNQQIVGGGLMEQQVRVQLTLADQICDGQRPETVIPHPATTRKFIVCLDSSKGAELSCPDGLHYSTVTEPGQTESPCALNPCLNGGRCVEEGSSYRCDCPQGIGGTQCELDVSACLQNPCGQGQCQSFRFGAALTYVCICQGDTYGPNCQQTLPNPCREDDTLPLGFTDKGFIICDSNRFFVETCPGGLIWNNGEKACAWPGVQIQLQDQSDYYSKGNIQMQPAQYGQLSDLTQRRSGIDSYSAPQYSNQRLSLDLSSQRNSGYGEKLLRNQPFHKRKHHKPTFAQEEKLFDQQQVPTSELSYSGRQIQPLADISIQQPIVSSGYGSSSQLKQRDMRLSSDLVQQQRLPSVPQGLSTSQESPITGYGK</sequence>
<feature type="domain" description="EGF-like" evidence="9">
    <location>
        <begin position="765"/>
        <end position="804"/>
    </location>
</feature>
<feature type="region of interest" description="Disordered" evidence="7">
    <location>
        <begin position="977"/>
        <end position="1022"/>
    </location>
</feature>
<dbReference type="GO" id="GO:0005576">
    <property type="term" value="C:extracellular region"/>
    <property type="evidence" value="ECO:0007669"/>
    <property type="project" value="InterPro"/>
</dbReference>
<name>A0A814IG00_9BILA</name>
<feature type="region of interest" description="Disordered" evidence="7">
    <location>
        <begin position="340"/>
        <end position="383"/>
    </location>
</feature>
<dbReference type="PANTHER" id="PTHR24033">
    <property type="entry name" value="EGF-LIKE DOMAIN-CONTAINING PROTEIN"/>
    <property type="match status" value="1"/>
</dbReference>
<keyword evidence="5" id="KW-0325">Glycoprotein</keyword>
<feature type="disulfide bond" evidence="6">
    <location>
        <begin position="753"/>
        <end position="762"/>
    </location>
</feature>
<feature type="domain" description="Chitin-binding type-2" evidence="10">
    <location>
        <begin position="127"/>
        <end position="187"/>
    </location>
</feature>
<dbReference type="SMART" id="SM00181">
    <property type="entry name" value="EGF"/>
    <property type="match status" value="4"/>
</dbReference>
<organism evidence="11 13">
    <name type="scientific">Didymodactylos carnosus</name>
    <dbReference type="NCBI Taxonomy" id="1234261"/>
    <lineage>
        <taxon>Eukaryota</taxon>
        <taxon>Metazoa</taxon>
        <taxon>Spiralia</taxon>
        <taxon>Gnathifera</taxon>
        <taxon>Rotifera</taxon>
        <taxon>Eurotatoria</taxon>
        <taxon>Bdelloidea</taxon>
        <taxon>Philodinida</taxon>
        <taxon>Philodinidae</taxon>
        <taxon>Didymodactylos</taxon>
    </lineage>
</organism>
<dbReference type="Pfam" id="PF00008">
    <property type="entry name" value="EGF"/>
    <property type="match status" value="1"/>
</dbReference>
<dbReference type="SUPFAM" id="SSF57625">
    <property type="entry name" value="Invertebrate chitin-binding proteins"/>
    <property type="match status" value="4"/>
</dbReference>
<reference evidence="11" key="1">
    <citation type="submission" date="2021-02" db="EMBL/GenBank/DDBJ databases">
        <authorList>
            <person name="Nowell W R."/>
        </authorList>
    </citation>
    <scope>NUCLEOTIDE SEQUENCE</scope>
</reference>
<dbReference type="InterPro" id="IPR000742">
    <property type="entry name" value="EGF"/>
</dbReference>
<dbReference type="InterPro" id="IPR051830">
    <property type="entry name" value="NOTCH_homolog"/>
</dbReference>
<feature type="disulfide bond" evidence="6">
    <location>
        <begin position="769"/>
        <end position="779"/>
    </location>
</feature>
<evidence type="ECO:0000256" key="5">
    <source>
        <dbReference type="ARBA" id="ARBA00023180"/>
    </source>
</evidence>
<evidence type="ECO:0000313" key="11">
    <source>
        <dbReference type="EMBL" id="CAF1022950.1"/>
    </source>
</evidence>
<comment type="caution">
    <text evidence="11">The sequence shown here is derived from an EMBL/GenBank/DDBJ whole genome shotgun (WGS) entry which is preliminary data.</text>
</comment>
<dbReference type="Gene3D" id="2.10.25.10">
    <property type="entry name" value="Laminin"/>
    <property type="match status" value="2"/>
</dbReference>
<dbReference type="EMBL" id="CAJNOQ010003650">
    <property type="protein sequence ID" value="CAF1022950.1"/>
    <property type="molecule type" value="Genomic_DNA"/>
</dbReference>
<feature type="chain" id="PRO_5036224790" evidence="8">
    <location>
        <begin position="22"/>
        <end position="1022"/>
    </location>
</feature>
<evidence type="ECO:0000256" key="7">
    <source>
        <dbReference type="SAM" id="MobiDB-lite"/>
    </source>
</evidence>
<feature type="domain" description="Chitin-binding type-2" evidence="10">
    <location>
        <begin position="677"/>
        <end position="731"/>
    </location>
</feature>
<dbReference type="GO" id="GO:0008061">
    <property type="term" value="F:chitin binding"/>
    <property type="evidence" value="ECO:0007669"/>
    <property type="project" value="InterPro"/>
</dbReference>
<dbReference type="OrthoDB" id="6120636at2759"/>
<dbReference type="SUPFAM" id="SSF57196">
    <property type="entry name" value="EGF/Laminin"/>
    <property type="match status" value="2"/>
</dbReference>
<dbReference type="Proteomes" id="UP000663829">
    <property type="component" value="Unassembled WGS sequence"/>
</dbReference>
<dbReference type="GO" id="GO:0005509">
    <property type="term" value="F:calcium ion binding"/>
    <property type="evidence" value="ECO:0007669"/>
    <property type="project" value="InterPro"/>
</dbReference>
<dbReference type="Pfam" id="PF01607">
    <property type="entry name" value="CBM_14"/>
    <property type="match status" value="2"/>
</dbReference>
<feature type="compositionally biased region" description="Polar residues" evidence="7">
    <location>
        <begin position="340"/>
        <end position="357"/>
    </location>
</feature>
<keyword evidence="13" id="KW-1185">Reference proteome</keyword>
<dbReference type="Proteomes" id="UP000681722">
    <property type="component" value="Unassembled WGS sequence"/>
</dbReference>
<evidence type="ECO:0000256" key="8">
    <source>
        <dbReference type="SAM" id="SignalP"/>
    </source>
</evidence>
<keyword evidence="4 6" id="KW-1015">Disulfide bond</keyword>
<evidence type="ECO:0000313" key="12">
    <source>
        <dbReference type="EMBL" id="CAF3794301.1"/>
    </source>
</evidence>
<dbReference type="SMART" id="SM00494">
    <property type="entry name" value="ChtBD2"/>
    <property type="match status" value="4"/>
</dbReference>
<gene>
    <name evidence="11" type="ORF">GPM918_LOCUS14879</name>
    <name evidence="12" type="ORF">SRO942_LOCUS14879</name>
</gene>
<accession>A0A814IG00</accession>
<feature type="disulfide bond" evidence="6">
    <location>
        <begin position="794"/>
        <end position="803"/>
    </location>
</feature>
<evidence type="ECO:0000256" key="3">
    <source>
        <dbReference type="ARBA" id="ARBA00022737"/>
    </source>
</evidence>
<dbReference type="InterPro" id="IPR001881">
    <property type="entry name" value="EGF-like_Ca-bd_dom"/>
</dbReference>
<feature type="compositionally biased region" description="Polar residues" evidence="7">
    <location>
        <begin position="366"/>
        <end position="383"/>
    </location>
</feature>
<keyword evidence="2 8" id="KW-0732">Signal</keyword>
<proteinExistence type="predicted"/>
<comment type="caution">
    <text evidence="6">Lacks conserved residue(s) required for the propagation of feature annotation.</text>
</comment>
<dbReference type="EMBL" id="CAJOBC010003650">
    <property type="protein sequence ID" value="CAF3794301.1"/>
    <property type="molecule type" value="Genomic_DNA"/>
</dbReference>
<evidence type="ECO:0000256" key="4">
    <source>
        <dbReference type="ARBA" id="ARBA00023157"/>
    </source>
</evidence>
<feature type="signal peptide" evidence="8">
    <location>
        <begin position="1"/>
        <end position="21"/>
    </location>
</feature>
<protein>
    <submittedName>
        <fullName evidence="11">Uncharacterized protein</fullName>
    </submittedName>
</protein>
<evidence type="ECO:0000259" key="9">
    <source>
        <dbReference type="PROSITE" id="PS50026"/>
    </source>
</evidence>
<dbReference type="PANTHER" id="PTHR24033:SF232">
    <property type="entry name" value="LAMININ SUBUNIT GAMMA-2-RELATED"/>
    <property type="match status" value="1"/>
</dbReference>